<dbReference type="Gene3D" id="3.30.530.20">
    <property type="match status" value="1"/>
</dbReference>
<dbReference type="eggNOG" id="ENOG5032VFB">
    <property type="taxonomic scope" value="Bacteria"/>
</dbReference>
<protein>
    <recommendedName>
        <fullName evidence="3">Polyketide cyclase/dehydrase</fullName>
    </recommendedName>
</protein>
<dbReference type="STRING" id="469383.Cwoe_4875"/>
<keyword evidence="2" id="KW-1185">Reference proteome</keyword>
<sequence>MRSVRVTTDLPLAAEAACELAQKPALFAYVVRPIFAARDLPDRFDDVSAGTETAARLWWLGVLPSWRHHLRVVEIGSRGLYTNERGGLVRAWNHRLTFEPLPDGGGCRYTDEVQLDAGPVTPLVWLFAQLLFRYRQARWRGLARVLAG</sequence>
<evidence type="ECO:0000313" key="1">
    <source>
        <dbReference type="EMBL" id="ADB53287.1"/>
    </source>
</evidence>
<accession>D3FB95</accession>
<dbReference type="Proteomes" id="UP000008229">
    <property type="component" value="Chromosome"/>
</dbReference>
<dbReference type="EMBL" id="CP001854">
    <property type="protein sequence ID" value="ADB53287.1"/>
    <property type="molecule type" value="Genomic_DNA"/>
</dbReference>
<dbReference type="OrthoDB" id="4742762at2"/>
<evidence type="ECO:0000313" key="2">
    <source>
        <dbReference type="Proteomes" id="UP000008229"/>
    </source>
</evidence>
<organism evidence="1 2">
    <name type="scientific">Conexibacter woesei (strain DSM 14684 / CCUG 47730 / CIP 108061 / JCM 11494 / NBRC 100937 / ID131577)</name>
    <dbReference type="NCBI Taxonomy" id="469383"/>
    <lineage>
        <taxon>Bacteria</taxon>
        <taxon>Bacillati</taxon>
        <taxon>Actinomycetota</taxon>
        <taxon>Thermoleophilia</taxon>
        <taxon>Solirubrobacterales</taxon>
        <taxon>Conexibacteraceae</taxon>
        <taxon>Conexibacter</taxon>
    </lineage>
</organism>
<evidence type="ECO:0008006" key="3">
    <source>
        <dbReference type="Google" id="ProtNLM"/>
    </source>
</evidence>
<gene>
    <name evidence="1" type="ordered locus">Cwoe_4875</name>
</gene>
<dbReference type="RefSeq" id="WP_012936338.1">
    <property type="nucleotide sequence ID" value="NC_013739.1"/>
</dbReference>
<dbReference type="InterPro" id="IPR023393">
    <property type="entry name" value="START-like_dom_sf"/>
</dbReference>
<dbReference type="SUPFAM" id="SSF55961">
    <property type="entry name" value="Bet v1-like"/>
    <property type="match status" value="1"/>
</dbReference>
<dbReference type="HOGENOM" id="CLU_128155_0_0_11"/>
<reference evidence="1 2" key="1">
    <citation type="journal article" date="2010" name="Stand. Genomic Sci.">
        <title>Complete genome sequence of Conexibacter woesei type strain (ID131577).</title>
        <authorList>
            <person name="Pukall R."/>
            <person name="Lapidus A."/>
            <person name="Glavina Del Rio T."/>
            <person name="Copeland A."/>
            <person name="Tice H."/>
            <person name="Cheng J.-F."/>
            <person name="Lucas S."/>
            <person name="Chen F."/>
            <person name="Nolan M."/>
            <person name="Bruce D."/>
            <person name="Goodwin L."/>
            <person name="Pitluck S."/>
            <person name="Mavromatis K."/>
            <person name="Ivanova N."/>
            <person name="Ovchinnikova G."/>
            <person name="Pati A."/>
            <person name="Chen A."/>
            <person name="Palaniappan K."/>
            <person name="Land M."/>
            <person name="Hauser L."/>
            <person name="Chang Y.-J."/>
            <person name="Jeffries C.D."/>
            <person name="Chain P."/>
            <person name="Meincke L."/>
            <person name="Sims D."/>
            <person name="Brettin T."/>
            <person name="Detter J.C."/>
            <person name="Rohde M."/>
            <person name="Goeker M."/>
            <person name="Bristow J."/>
            <person name="Eisen J.A."/>
            <person name="Markowitz V."/>
            <person name="Kyrpides N.C."/>
            <person name="Klenk H.-P."/>
            <person name="Hugenholtz P."/>
        </authorList>
    </citation>
    <scope>NUCLEOTIDE SEQUENCE [LARGE SCALE GENOMIC DNA]</scope>
    <source>
        <strain evidence="2">DSM 14684 / CIP 108061 / JCM 11494 / NBRC 100937 / ID131577</strain>
    </source>
</reference>
<name>D3FB95_CONWI</name>
<dbReference type="KEGG" id="cwo:Cwoe_4875"/>
<proteinExistence type="predicted"/>
<dbReference type="AlphaFoldDB" id="D3FB95"/>
<reference evidence="2" key="2">
    <citation type="submission" date="2010-01" db="EMBL/GenBank/DDBJ databases">
        <title>The complete genome of Conexibacter woesei DSM 14684.</title>
        <authorList>
            <consortium name="US DOE Joint Genome Institute (JGI-PGF)"/>
            <person name="Lucas S."/>
            <person name="Copeland A."/>
            <person name="Lapidus A."/>
            <person name="Glavina del Rio T."/>
            <person name="Dalin E."/>
            <person name="Tice H."/>
            <person name="Bruce D."/>
            <person name="Goodwin L."/>
            <person name="Pitluck S."/>
            <person name="Kyrpides N."/>
            <person name="Mavromatis K."/>
            <person name="Ivanova N."/>
            <person name="Mikhailova N."/>
            <person name="Chertkov O."/>
            <person name="Brettin T."/>
            <person name="Detter J.C."/>
            <person name="Han C."/>
            <person name="Larimer F."/>
            <person name="Land M."/>
            <person name="Hauser L."/>
            <person name="Markowitz V."/>
            <person name="Cheng J.-F."/>
            <person name="Hugenholtz P."/>
            <person name="Woyke T."/>
            <person name="Wu D."/>
            <person name="Pukall R."/>
            <person name="Steenblock K."/>
            <person name="Schneider S."/>
            <person name="Klenk H.-P."/>
            <person name="Eisen J.A."/>
        </authorList>
    </citation>
    <scope>NUCLEOTIDE SEQUENCE [LARGE SCALE GENOMIC DNA]</scope>
    <source>
        <strain evidence="2">DSM 14684 / CIP 108061 / JCM 11494 / NBRC 100937 / ID131577</strain>
    </source>
</reference>